<dbReference type="Pfam" id="PF02776">
    <property type="entry name" value="TPP_enzyme_N"/>
    <property type="match status" value="1"/>
</dbReference>
<dbReference type="UniPathway" id="UPA01057">
    <property type="reaction ID" value="UER00164"/>
</dbReference>
<comment type="cofactor">
    <cofactor evidence="6">
        <name>thiamine diphosphate</name>
        <dbReference type="ChEBI" id="CHEBI:58937"/>
    </cofactor>
    <text evidence="6">Binds 1 thiamine pyrophosphate per subunit.</text>
</comment>
<feature type="domain" description="Rhodanese" evidence="7">
    <location>
        <begin position="27"/>
        <end position="115"/>
    </location>
</feature>
<evidence type="ECO:0000313" key="9">
    <source>
        <dbReference type="Proteomes" id="UP000217210"/>
    </source>
</evidence>
<comment type="pathway">
    <text evidence="6">Quinol/quinone metabolism; 1,4-dihydroxy-2-naphthoate biosynthesis; 1,4-dihydroxy-2-naphthoate from chorismate: step 2/7.</text>
</comment>
<gene>
    <name evidence="6" type="primary">menD</name>
    <name evidence="8" type="ORF">B1sIIB91_00340</name>
</gene>
<proteinExistence type="inferred from homology"/>
<keyword evidence="1 6" id="KW-0808">Transferase</keyword>
<evidence type="ECO:0000256" key="3">
    <source>
        <dbReference type="ARBA" id="ARBA00022842"/>
    </source>
</evidence>
<keyword evidence="3 6" id="KW-0460">Magnesium</keyword>
<evidence type="ECO:0000256" key="6">
    <source>
        <dbReference type="HAMAP-Rule" id="MF_01659"/>
    </source>
</evidence>
<evidence type="ECO:0000313" key="8">
    <source>
        <dbReference type="EMBL" id="ASY23391.1"/>
    </source>
</evidence>
<dbReference type="InterPro" id="IPR012001">
    <property type="entry name" value="Thiamin_PyroP_enz_TPP-bd_dom"/>
</dbReference>
<accession>A0A249L2T2</accession>
<comment type="similarity">
    <text evidence="6">Belongs to the TPP enzyme family. MenD subfamily.</text>
</comment>
<dbReference type="Gene3D" id="3.40.50.1220">
    <property type="entry name" value="TPP-binding domain"/>
    <property type="match status" value="1"/>
</dbReference>
<dbReference type="PANTHER" id="PTHR42916:SF1">
    <property type="entry name" value="PROTEIN PHYLLO, CHLOROPLASTIC"/>
    <property type="match status" value="1"/>
</dbReference>
<dbReference type="InterPro" id="IPR001763">
    <property type="entry name" value="Rhodanese-like_dom"/>
</dbReference>
<comment type="cofactor">
    <cofactor evidence="6">
        <name>Mg(2+)</name>
        <dbReference type="ChEBI" id="CHEBI:18420"/>
    </cofactor>
    <cofactor evidence="6">
        <name>Mn(2+)</name>
        <dbReference type="ChEBI" id="CHEBI:29035"/>
    </cofactor>
</comment>
<comment type="subunit">
    <text evidence="6">Homodimer.</text>
</comment>
<evidence type="ECO:0000256" key="2">
    <source>
        <dbReference type="ARBA" id="ARBA00022723"/>
    </source>
</evidence>
<dbReference type="GO" id="GO:0030145">
    <property type="term" value="F:manganese ion binding"/>
    <property type="evidence" value="ECO:0007669"/>
    <property type="project" value="UniProtKB-UniRule"/>
</dbReference>
<dbReference type="SUPFAM" id="SSF52518">
    <property type="entry name" value="Thiamin diphosphate-binding fold (THDP-binding)"/>
    <property type="match status" value="2"/>
</dbReference>
<keyword evidence="6" id="KW-0474">Menaquinone biosynthesis</keyword>
<dbReference type="RefSeq" id="WP_095687681.1">
    <property type="nucleotide sequence ID" value="NZ_CP016779.1"/>
</dbReference>
<dbReference type="Gene3D" id="3.40.50.970">
    <property type="match status" value="2"/>
</dbReference>
<dbReference type="UniPathway" id="UPA00079"/>
<keyword evidence="4 6" id="KW-0786">Thiamine pyrophosphate</keyword>
<dbReference type="CDD" id="cd07037">
    <property type="entry name" value="TPP_PYR_MenD"/>
    <property type="match status" value="1"/>
</dbReference>
<dbReference type="Proteomes" id="UP000217210">
    <property type="component" value="Chromosome"/>
</dbReference>
<dbReference type="EMBL" id="CP016779">
    <property type="protein sequence ID" value="ASY23391.1"/>
    <property type="molecule type" value="Genomic_DNA"/>
</dbReference>
<evidence type="ECO:0000256" key="1">
    <source>
        <dbReference type="ARBA" id="ARBA00022679"/>
    </source>
</evidence>
<dbReference type="EC" id="2.2.1.9" evidence="6"/>
<dbReference type="HAMAP" id="MF_01659">
    <property type="entry name" value="MenD"/>
    <property type="match status" value="1"/>
</dbReference>
<evidence type="ECO:0000259" key="7">
    <source>
        <dbReference type="PROSITE" id="PS50206"/>
    </source>
</evidence>
<sequence>MSNSTKLAHSLLRQLIQLGVSNFVISPGSRNAPLTIALSEAASKQIIDLHVKIDERGAAFFALGIAKARNNYVAVICTSGTAAANFYPAALEAFHSNVKLLIITADRPEILRKTGANQTTDQVGIYKLIKTHDLTSEIELKPLLNGKPIHLNIQFSEPLLSEEKNDWLAGIKIEPIKYKNNVGGKLETSTGVLIIGHDNAGYTDDEINSFVGKLKWPVIAENPLSFPHAHPHAVLYLSDPKIRQALAPENIIVIGRTTLSRSVNEFIKLAKNLIVIDPRVADVDNNRQADLLLKSMPSEVISEFTNGDIWQTASELAAAETKKLLWSEQTAIKSICESLTSMSALFVGSSRPVRDIEAFTKFQSGILVFANRGLAGIDGNVSTVFGIAQEHETTNSIMGDLTFLHDISALTNAPKENLRIFVIDNNGGGIFSTLPQAGSNGFEQVFGTPHNLDLVKVISGFGVSVGRVSDLTGLELILKKPVNGFEVVVVEVPSREVNAQLLKEITQRVSNAVRIGINLA</sequence>
<organism evidence="8 9">
    <name type="scientific">Candidatus Nanopelagicus abundans</name>
    <dbReference type="NCBI Taxonomy" id="1884916"/>
    <lineage>
        <taxon>Bacteria</taxon>
        <taxon>Bacillati</taxon>
        <taxon>Actinomycetota</taxon>
        <taxon>Actinomycetes</taxon>
        <taxon>Candidatus Nanopelagicales</taxon>
        <taxon>Candidatus Nanopelagicaceae</taxon>
        <taxon>Candidatus Nanopelagicus</taxon>
    </lineage>
</organism>
<keyword evidence="2 6" id="KW-0479">Metal-binding</keyword>
<dbReference type="OrthoDB" id="9791859at2"/>
<comment type="pathway">
    <text evidence="6">Quinol/quinone metabolism; menaquinone biosynthesis.</text>
</comment>
<dbReference type="InterPro" id="IPR004433">
    <property type="entry name" value="MenaQ_synth_MenD"/>
</dbReference>
<keyword evidence="9" id="KW-1185">Reference proteome</keyword>
<evidence type="ECO:0000256" key="5">
    <source>
        <dbReference type="ARBA" id="ARBA00023211"/>
    </source>
</evidence>
<comment type="catalytic activity">
    <reaction evidence="6">
        <text>isochorismate + 2-oxoglutarate + H(+) = 5-enolpyruvoyl-6-hydroxy-2-succinyl-cyclohex-3-ene-1-carboxylate + CO2</text>
        <dbReference type="Rhea" id="RHEA:25593"/>
        <dbReference type="ChEBI" id="CHEBI:15378"/>
        <dbReference type="ChEBI" id="CHEBI:16526"/>
        <dbReference type="ChEBI" id="CHEBI:16810"/>
        <dbReference type="ChEBI" id="CHEBI:29780"/>
        <dbReference type="ChEBI" id="CHEBI:58818"/>
        <dbReference type="EC" id="2.2.1.9"/>
    </reaction>
</comment>
<keyword evidence="5 6" id="KW-0464">Manganese</keyword>
<comment type="function">
    <text evidence="6">Catalyzes the thiamine diphosphate-dependent decarboxylation of 2-oxoglutarate and the subsequent addition of the resulting succinic semialdehyde-thiamine pyrophosphate anion to isochorismate to yield 2-succinyl-5-enolpyruvyl-6-hydroxy-3-cyclohexene-1-carboxylate (SEPHCHC).</text>
</comment>
<dbReference type="InterPro" id="IPR029061">
    <property type="entry name" value="THDP-binding"/>
</dbReference>
<name>A0A249L2T2_9ACTN</name>
<dbReference type="InterPro" id="IPR011766">
    <property type="entry name" value="TPP_enzyme_TPP-bd"/>
</dbReference>
<dbReference type="GO" id="GO:0030976">
    <property type="term" value="F:thiamine pyrophosphate binding"/>
    <property type="evidence" value="ECO:0007669"/>
    <property type="project" value="UniProtKB-UniRule"/>
</dbReference>
<dbReference type="AlphaFoldDB" id="A0A249L2T2"/>
<dbReference type="PIRSF" id="PIRSF004983">
    <property type="entry name" value="MenD"/>
    <property type="match status" value="1"/>
</dbReference>
<dbReference type="GO" id="GO:0000287">
    <property type="term" value="F:magnesium ion binding"/>
    <property type="evidence" value="ECO:0007669"/>
    <property type="project" value="UniProtKB-UniRule"/>
</dbReference>
<dbReference type="GO" id="GO:0070204">
    <property type="term" value="F:2-succinyl-5-enolpyruvyl-6-hydroxy-3-cyclohexene-1-carboxylic-acid synthase activity"/>
    <property type="evidence" value="ECO:0007669"/>
    <property type="project" value="UniProtKB-UniRule"/>
</dbReference>
<dbReference type="GO" id="GO:0009234">
    <property type="term" value="P:menaquinone biosynthetic process"/>
    <property type="evidence" value="ECO:0007669"/>
    <property type="project" value="UniProtKB-UniRule"/>
</dbReference>
<dbReference type="KEGG" id="nab:B1sIIB91_00340"/>
<protein>
    <recommendedName>
        <fullName evidence="6">2-succinyl-5-enolpyruvyl-6-hydroxy-3-cyclohexene-1-carboxylate synthase</fullName>
        <shortName evidence="6">SEPHCHC synthase</shortName>
        <ecNumber evidence="6">2.2.1.9</ecNumber>
    </recommendedName>
    <alternativeName>
        <fullName evidence="6">Menaquinone biosynthesis protein MenD</fullName>
    </alternativeName>
</protein>
<dbReference type="Pfam" id="PF02775">
    <property type="entry name" value="TPP_enzyme_C"/>
    <property type="match status" value="1"/>
</dbReference>
<dbReference type="PANTHER" id="PTHR42916">
    <property type="entry name" value="2-SUCCINYL-5-ENOLPYRUVYL-6-HYDROXY-3-CYCLOHEXENE-1-CARBOXYLATE SYNTHASE"/>
    <property type="match status" value="1"/>
</dbReference>
<dbReference type="PROSITE" id="PS50206">
    <property type="entry name" value="RHODANESE_3"/>
    <property type="match status" value="1"/>
</dbReference>
<reference evidence="8 9" key="1">
    <citation type="submission" date="2016-07" db="EMBL/GenBank/DDBJ databases">
        <title>High microdiversification within the ubiquitous acI lineage of Actinobacteria.</title>
        <authorList>
            <person name="Neuenschwander S.M."/>
            <person name="Salcher M."/>
            <person name="Ghai R."/>
            <person name="Pernthaler J."/>
        </authorList>
    </citation>
    <scope>NUCLEOTIDE SEQUENCE [LARGE SCALE GENOMIC DNA]</scope>
    <source>
        <strain evidence="8">MMS-IIB-91</strain>
    </source>
</reference>
<evidence type="ECO:0000256" key="4">
    <source>
        <dbReference type="ARBA" id="ARBA00023052"/>
    </source>
</evidence>
<dbReference type="NCBIfam" id="TIGR00173">
    <property type="entry name" value="menD"/>
    <property type="match status" value="1"/>
</dbReference>